<sequence length="110" mass="12541">MELFDYRSFHTTTKFPDNRDVIVCVYQAHADEHIDSLKLPWTRRTWAGDHQTKACLSTIPKLHHVYPIAYGATTSPFFFACLPALKRPMCHAVKVSKVTGDSQTENFSVV</sequence>
<dbReference type="AlphaFoldDB" id="A0AA39KF57"/>
<keyword evidence="2" id="KW-1185">Reference proteome</keyword>
<dbReference type="RefSeq" id="XP_060331006.1">
    <property type="nucleotide sequence ID" value="XM_060477366.1"/>
</dbReference>
<organism evidence="1 2">
    <name type="scientific">Armillaria tabescens</name>
    <name type="common">Ringless honey mushroom</name>
    <name type="synonym">Agaricus tabescens</name>
    <dbReference type="NCBI Taxonomy" id="1929756"/>
    <lineage>
        <taxon>Eukaryota</taxon>
        <taxon>Fungi</taxon>
        <taxon>Dikarya</taxon>
        <taxon>Basidiomycota</taxon>
        <taxon>Agaricomycotina</taxon>
        <taxon>Agaricomycetes</taxon>
        <taxon>Agaricomycetidae</taxon>
        <taxon>Agaricales</taxon>
        <taxon>Marasmiineae</taxon>
        <taxon>Physalacriaceae</taxon>
        <taxon>Desarmillaria</taxon>
    </lineage>
</organism>
<comment type="caution">
    <text evidence="1">The sequence shown here is derived from an EMBL/GenBank/DDBJ whole genome shotgun (WGS) entry which is preliminary data.</text>
</comment>
<dbReference type="EMBL" id="JAUEPS010000016">
    <property type="protein sequence ID" value="KAK0458756.1"/>
    <property type="molecule type" value="Genomic_DNA"/>
</dbReference>
<protein>
    <submittedName>
        <fullName evidence="1">Uncharacterized protein</fullName>
    </submittedName>
</protein>
<accession>A0AA39KF57</accession>
<dbReference type="Proteomes" id="UP001175211">
    <property type="component" value="Unassembled WGS sequence"/>
</dbReference>
<name>A0AA39KF57_ARMTA</name>
<dbReference type="GeneID" id="85360914"/>
<reference evidence="1" key="1">
    <citation type="submission" date="2023-06" db="EMBL/GenBank/DDBJ databases">
        <authorList>
            <consortium name="Lawrence Berkeley National Laboratory"/>
            <person name="Ahrendt S."/>
            <person name="Sahu N."/>
            <person name="Indic B."/>
            <person name="Wong-Bajracharya J."/>
            <person name="Merenyi Z."/>
            <person name="Ke H.-M."/>
            <person name="Monk M."/>
            <person name="Kocsube S."/>
            <person name="Drula E."/>
            <person name="Lipzen A."/>
            <person name="Balint B."/>
            <person name="Henrissat B."/>
            <person name="Andreopoulos B."/>
            <person name="Martin F.M."/>
            <person name="Harder C.B."/>
            <person name="Rigling D."/>
            <person name="Ford K.L."/>
            <person name="Foster G.D."/>
            <person name="Pangilinan J."/>
            <person name="Papanicolaou A."/>
            <person name="Barry K."/>
            <person name="LaButti K."/>
            <person name="Viragh M."/>
            <person name="Koriabine M."/>
            <person name="Yan M."/>
            <person name="Riley R."/>
            <person name="Champramary S."/>
            <person name="Plett K.L."/>
            <person name="Tsai I.J."/>
            <person name="Slot J."/>
            <person name="Sipos G."/>
            <person name="Plett J."/>
            <person name="Nagy L.G."/>
            <person name="Grigoriev I.V."/>
        </authorList>
    </citation>
    <scope>NUCLEOTIDE SEQUENCE</scope>
    <source>
        <strain evidence="1">CCBAS 213</strain>
    </source>
</reference>
<evidence type="ECO:0000313" key="2">
    <source>
        <dbReference type="Proteomes" id="UP001175211"/>
    </source>
</evidence>
<evidence type="ECO:0000313" key="1">
    <source>
        <dbReference type="EMBL" id="KAK0458756.1"/>
    </source>
</evidence>
<proteinExistence type="predicted"/>
<gene>
    <name evidence="1" type="ORF">EV420DRAFT_1642478</name>
</gene>